<dbReference type="GO" id="GO:0005737">
    <property type="term" value="C:cytoplasm"/>
    <property type="evidence" value="ECO:0007669"/>
    <property type="project" value="TreeGrafter"/>
</dbReference>
<evidence type="ECO:0000256" key="7">
    <source>
        <dbReference type="ARBA" id="ARBA00022840"/>
    </source>
</evidence>
<dbReference type="InterPro" id="IPR024909">
    <property type="entry name" value="Cys-tRNA/MSH_ligase"/>
</dbReference>
<keyword evidence="3" id="KW-0436">Ligase</keyword>
<evidence type="ECO:0000256" key="8">
    <source>
        <dbReference type="ARBA" id="ARBA00022917"/>
    </source>
</evidence>
<comment type="caution">
    <text evidence="13">The sequence shown here is derived from an EMBL/GenBank/DDBJ whole genome shotgun (WGS) entry which is preliminary data.</text>
</comment>
<dbReference type="SUPFAM" id="SSF47323">
    <property type="entry name" value="Anticodon-binding domain of a subclass of class I aminoacyl-tRNA synthetases"/>
    <property type="match status" value="1"/>
</dbReference>
<dbReference type="InterPro" id="IPR015803">
    <property type="entry name" value="Cys-tRNA-ligase"/>
</dbReference>
<evidence type="ECO:0000256" key="3">
    <source>
        <dbReference type="ARBA" id="ARBA00022598"/>
    </source>
</evidence>
<organism evidence="13 14">
    <name type="scientific">Pleurostoma richardsiae</name>
    <dbReference type="NCBI Taxonomy" id="41990"/>
    <lineage>
        <taxon>Eukaryota</taxon>
        <taxon>Fungi</taxon>
        <taxon>Dikarya</taxon>
        <taxon>Ascomycota</taxon>
        <taxon>Pezizomycotina</taxon>
        <taxon>Sordariomycetes</taxon>
        <taxon>Sordariomycetidae</taxon>
        <taxon>Calosphaeriales</taxon>
        <taxon>Pleurostomataceae</taxon>
        <taxon>Pleurostoma</taxon>
    </lineage>
</organism>
<dbReference type="Pfam" id="PF01406">
    <property type="entry name" value="tRNA-synt_1e"/>
    <property type="match status" value="1"/>
</dbReference>
<keyword evidence="9" id="KW-0030">Aminoacyl-tRNA synthetase</keyword>
<name>A0AA38VPD7_9PEZI</name>
<dbReference type="SUPFAM" id="SSF52374">
    <property type="entry name" value="Nucleotidylyl transferase"/>
    <property type="match status" value="1"/>
</dbReference>
<dbReference type="HAMAP" id="MF_00041">
    <property type="entry name" value="Cys_tRNA_synth"/>
    <property type="match status" value="1"/>
</dbReference>
<reference evidence="13" key="1">
    <citation type="submission" date="2022-07" db="EMBL/GenBank/DDBJ databases">
        <title>Fungi with potential for degradation of polypropylene.</title>
        <authorList>
            <person name="Gostincar C."/>
        </authorList>
    </citation>
    <scope>NUCLEOTIDE SEQUENCE</scope>
    <source>
        <strain evidence="13">EXF-13308</strain>
    </source>
</reference>
<dbReference type="Gene3D" id="3.40.50.620">
    <property type="entry name" value="HUPs"/>
    <property type="match status" value="2"/>
</dbReference>
<dbReference type="GO" id="GO:0006423">
    <property type="term" value="P:cysteinyl-tRNA aminoacylation"/>
    <property type="evidence" value="ECO:0007669"/>
    <property type="project" value="InterPro"/>
</dbReference>
<evidence type="ECO:0000256" key="11">
    <source>
        <dbReference type="SAM" id="MobiDB-lite"/>
    </source>
</evidence>
<dbReference type="PANTHER" id="PTHR10890">
    <property type="entry name" value="CYSTEINYL-TRNA SYNTHETASE"/>
    <property type="match status" value="1"/>
</dbReference>
<dbReference type="GO" id="GO:0004817">
    <property type="term" value="F:cysteine-tRNA ligase activity"/>
    <property type="evidence" value="ECO:0007669"/>
    <property type="project" value="UniProtKB-EC"/>
</dbReference>
<comment type="cofactor">
    <cofactor evidence="1">
        <name>Zn(2+)</name>
        <dbReference type="ChEBI" id="CHEBI:29105"/>
    </cofactor>
</comment>
<evidence type="ECO:0000256" key="4">
    <source>
        <dbReference type="ARBA" id="ARBA00022723"/>
    </source>
</evidence>
<keyword evidence="14" id="KW-1185">Reference proteome</keyword>
<dbReference type="InterPro" id="IPR014729">
    <property type="entry name" value="Rossmann-like_a/b/a_fold"/>
</dbReference>
<evidence type="ECO:0000313" key="14">
    <source>
        <dbReference type="Proteomes" id="UP001174694"/>
    </source>
</evidence>
<protein>
    <recommendedName>
        <fullName evidence="2">cysteine--tRNA ligase</fullName>
        <ecNumber evidence="2">6.1.1.16</ecNumber>
    </recommendedName>
    <alternativeName>
        <fullName evidence="10">Cysteinyl-tRNA synthetase</fullName>
    </alternativeName>
</protein>
<keyword evidence="5" id="KW-0547">Nucleotide-binding</keyword>
<dbReference type="InterPro" id="IPR032678">
    <property type="entry name" value="tRNA-synt_1_cat_dom"/>
</dbReference>
<dbReference type="EMBL" id="JANBVO010000018">
    <property type="protein sequence ID" value="KAJ9143788.1"/>
    <property type="molecule type" value="Genomic_DNA"/>
</dbReference>
<dbReference type="AlphaFoldDB" id="A0AA38VPD7"/>
<dbReference type="GO" id="GO:0005524">
    <property type="term" value="F:ATP binding"/>
    <property type="evidence" value="ECO:0007669"/>
    <property type="project" value="UniProtKB-KW"/>
</dbReference>
<accession>A0AA38VPD7</accession>
<dbReference type="GO" id="GO:0046872">
    <property type="term" value="F:metal ion binding"/>
    <property type="evidence" value="ECO:0007669"/>
    <property type="project" value="UniProtKB-KW"/>
</dbReference>
<dbReference type="EC" id="6.1.1.16" evidence="2"/>
<evidence type="ECO:0000256" key="9">
    <source>
        <dbReference type="ARBA" id="ARBA00023146"/>
    </source>
</evidence>
<dbReference type="PANTHER" id="PTHR10890:SF3">
    <property type="entry name" value="CYSTEINE--TRNA LIGASE, CYTOPLASMIC"/>
    <property type="match status" value="1"/>
</dbReference>
<evidence type="ECO:0000256" key="1">
    <source>
        <dbReference type="ARBA" id="ARBA00001947"/>
    </source>
</evidence>
<dbReference type="NCBIfam" id="TIGR00435">
    <property type="entry name" value="cysS"/>
    <property type="match status" value="1"/>
</dbReference>
<sequence>MESLKVHNSLAPGPPVPFVPIEKGKVTWYSCGPTTYDVSHLGHARNYISGDIIRRIMMHYFGFDVKFVMNITDVDDKIIIKARRQRLLDIEKKKPYSDADLHKLGVSAFGSYAKSNLPLLLEQSGQLDEHNYKERRDAAYGAILAGGTLSGEGKPGDAEAKVKMYIGAMDSAAAALACKQLFPGADEILLPYLDSLYKETIDTRDQSIFTDLTQAMEKEFFDDMDNLNVLRPDVITRVTEYVPQIVDFVKQIVQKGFAYETENSVLFDIEAFEKAGNTYAKLRPDQRNDKALQEEGEGALSKHTGGKKSAGDFALWKKSKAGEPFWPSPWGDGRPGWHIECSVMCTAILGDKLDIHSGGIDLKFPHHDNELAQTEAYYCDASHGPHNWVNYFFHMGHLSISGSKMSKSLKNFQTIKDALATTYTARNMRIVFLMGRWNEGVEISPDLRQQATSWEDTVTKFFTNAKSWLLEANESTADVGSLSISGKKRTDGLFAELDQAQKDMEAALTNSFDTPTAMRVIAELISKVYIHNNANKSDKDLAAIEAIARWITKIVGIFGLDANASPPYNGIGWASASQDGVVDPHEVIKPYEAVLNIVRSDVEALNLSLPEGSALPSLLKQSVEEDFSKLTDAGVRDTEQLGLPYVRAVSSIRDELRRLVSSTSPETKKAILSLSDRIRDYDLTNLGVYLDDRSDGQPSLVKFVPAAELIAAREEKAAKEAEKARAKEEAKRTREKAEQEKWEKAKARPEDLFKGDERFGEWDAEGMPTKLKDGGEVPKSQFKKLRKDWERQKKLHDEYVAKFGASS</sequence>
<evidence type="ECO:0000256" key="2">
    <source>
        <dbReference type="ARBA" id="ARBA00012832"/>
    </source>
</evidence>
<evidence type="ECO:0000256" key="5">
    <source>
        <dbReference type="ARBA" id="ARBA00022741"/>
    </source>
</evidence>
<feature type="region of interest" description="Disordered" evidence="11">
    <location>
        <begin position="283"/>
        <end position="309"/>
    </location>
</feature>
<proteinExistence type="inferred from homology"/>
<dbReference type="InterPro" id="IPR009080">
    <property type="entry name" value="tRNAsynth_Ia_anticodon-bd"/>
</dbReference>
<keyword evidence="7" id="KW-0067">ATP-binding</keyword>
<evidence type="ECO:0000259" key="12">
    <source>
        <dbReference type="Pfam" id="PF01406"/>
    </source>
</evidence>
<feature type="domain" description="tRNA synthetases class I catalytic" evidence="12">
    <location>
        <begin position="18"/>
        <end position="451"/>
    </location>
</feature>
<evidence type="ECO:0000313" key="13">
    <source>
        <dbReference type="EMBL" id="KAJ9143788.1"/>
    </source>
</evidence>
<keyword evidence="4" id="KW-0479">Metal-binding</keyword>
<dbReference type="PRINTS" id="PR00983">
    <property type="entry name" value="TRNASYNTHCYS"/>
</dbReference>
<feature type="region of interest" description="Disordered" evidence="11">
    <location>
        <begin position="721"/>
        <end position="747"/>
    </location>
</feature>
<evidence type="ECO:0000256" key="10">
    <source>
        <dbReference type="ARBA" id="ARBA00031499"/>
    </source>
</evidence>
<dbReference type="Proteomes" id="UP001174694">
    <property type="component" value="Unassembled WGS sequence"/>
</dbReference>
<keyword evidence="6" id="KW-0862">Zinc</keyword>
<feature type="compositionally biased region" description="Basic and acidic residues" evidence="11">
    <location>
        <begin position="283"/>
        <end position="293"/>
    </location>
</feature>
<evidence type="ECO:0000256" key="6">
    <source>
        <dbReference type="ARBA" id="ARBA00022833"/>
    </source>
</evidence>
<keyword evidence="8" id="KW-0648">Protein biosynthesis</keyword>
<gene>
    <name evidence="13" type="ORF">NKR23_g6408</name>
</gene>